<reference evidence="3 4" key="1">
    <citation type="submission" date="2020-10" db="EMBL/GenBank/DDBJ databases">
        <title>Sequencing the genomes of 1000 actinobacteria strains.</title>
        <authorList>
            <person name="Klenk H.-P."/>
        </authorList>
    </citation>
    <scope>NUCLEOTIDE SEQUENCE [LARGE SCALE GENOMIC DNA]</scope>
    <source>
        <strain evidence="3 4">DSM 43173</strain>
    </source>
</reference>
<gene>
    <name evidence="3" type="ORF">H4W80_004243</name>
</gene>
<evidence type="ECO:0000256" key="1">
    <source>
        <dbReference type="SAM" id="MobiDB-lite"/>
    </source>
</evidence>
<keyword evidence="4" id="KW-1185">Reference proteome</keyword>
<protein>
    <submittedName>
        <fullName evidence="3">Uncharacterized protein</fullName>
    </submittedName>
</protein>
<sequence>MIAPKKLLKGLLAAIVLIPVSLMATPASAAPPTDPEYPWRQNHWPQTQPWQRDEPADAQALRSNPAGGIKPIDPQNWENPDSMTWADYKRPPGTKWNDPAVKGSKRTFKGALVLLDYPNQPFVVTQPKGSTIFANPSAEAHDVPRDQVAKFYQDFLNTPNDLNKGHTIHEYWRRTRAAGTGWS</sequence>
<evidence type="ECO:0000313" key="4">
    <source>
        <dbReference type="Proteomes" id="UP000633509"/>
    </source>
</evidence>
<comment type="caution">
    <text evidence="3">The sequence shown here is derived from an EMBL/GenBank/DDBJ whole genome shotgun (WGS) entry which is preliminary data.</text>
</comment>
<keyword evidence="2" id="KW-0732">Signal</keyword>
<feature type="chain" id="PRO_5047210210" evidence="2">
    <location>
        <begin position="30"/>
        <end position="183"/>
    </location>
</feature>
<feature type="signal peptide" evidence="2">
    <location>
        <begin position="1"/>
        <end position="29"/>
    </location>
</feature>
<evidence type="ECO:0000313" key="3">
    <source>
        <dbReference type="EMBL" id="MBE1585985.1"/>
    </source>
</evidence>
<dbReference type="Proteomes" id="UP000633509">
    <property type="component" value="Unassembled WGS sequence"/>
</dbReference>
<proteinExistence type="predicted"/>
<organism evidence="3 4">
    <name type="scientific">Nonomuraea angiospora</name>
    <dbReference type="NCBI Taxonomy" id="46172"/>
    <lineage>
        <taxon>Bacteria</taxon>
        <taxon>Bacillati</taxon>
        <taxon>Actinomycetota</taxon>
        <taxon>Actinomycetes</taxon>
        <taxon>Streptosporangiales</taxon>
        <taxon>Streptosporangiaceae</taxon>
        <taxon>Nonomuraea</taxon>
    </lineage>
</organism>
<feature type="region of interest" description="Disordered" evidence="1">
    <location>
        <begin position="27"/>
        <end position="99"/>
    </location>
</feature>
<dbReference type="EMBL" id="JADBEK010000001">
    <property type="protein sequence ID" value="MBE1585985.1"/>
    <property type="molecule type" value="Genomic_DNA"/>
</dbReference>
<name>A0ABR9M084_9ACTN</name>
<evidence type="ECO:0000256" key="2">
    <source>
        <dbReference type="SAM" id="SignalP"/>
    </source>
</evidence>
<accession>A0ABR9M084</accession>
<dbReference type="RefSeq" id="WP_225963572.1">
    <property type="nucleotide sequence ID" value="NZ_JADBEK010000001.1"/>
</dbReference>